<name>A0A061G917_THECC</name>
<accession>A0A061G917</accession>
<keyword evidence="2" id="KW-0175">Coiled coil</keyword>
<dbReference type="SMART" id="SM00054">
    <property type="entry name" value="EFh"/>
    <property type="match status" value="1"/>
</dbReference>
<dbReference type="AlphaFoldDB" id="A0A061G917"/>
<dbReference type="SUPFAM" id="SSF47473">
    <property type="entry name" value="EF-hand"/>
    <property type="match status" value="1"/>
</dbReference>
<dbReference type="PANTHER" id="PTHR46971">
    <property type="entry name" value="CALCINEURIN B SUBUNIT (PROTEIN PHOSPHATASE 2B REGULATORY SUBUNIT)-LIKE PROTEIN"/>
    <property type="match status" value="1"/>
</dbReference>
<evidence type="ECO:0000259" key="4">
    <source>
        <dbReference type="PROSITE" id="PS50222"/>
    </source>
</evidence>
<dbReference type="EMBL" id="CM001884">
    <property type="protein sequence ID" value="EOY25923.1"/>
    <property type="molecule type" value="Genomic_DNA"/>
</dbReference>
<keyword evidence="1" id="KW-0106">Calcium</keyword>
<protein>
    <submittedName>
        <fullName evidence="5">Calcium-binding EF-hand family protein isoform 1</fullName>
    </submittedName>
</protein>
<dbReference type="STRING" id="3641.A0A061G917"/>
<dbReference type="PROSITE" id="PS50222">
    <property type="entry name" value="EF_HAND_2"/>
    <property type="match status" value="2"/>
</dbReference>
<sequence>MGNASSMLTQYDIEEVQDYCHNLFSQQEIVSLYQRFCQLDRNAKGFISADEFLSVPEFAMNPLSQRLLKMVDGLNFKDFVAFLSAFTAKASVEQKIQLIFKVYDSDGNGKVSFNDILEVLRDLSGSFISDDQREQVLTQLLKEAGYSRDSYLMLDDFIKTFLSLVRLLNYVLAYFTESFVSVLCKLIDQGRASNIFETQSSNSTNLLQEILPRKKIELVSSEMELDSSRKKLLEFKNFKAAASSNKHTTTSNQSILKFKNEGASSSKEVSRVPSNPRSKVCSSFCKGKGVVLQASEAEQLNTRLKILEEENEIMKLAFLETAMERKELVNEICQLFQTLQDYSLHHKDQEDGHRSSYGSLILKPSKGRGTESSGLSQLQLENQGSEDPILAILDQSYTST</sequence>
<reference evidence="5 6" key="1">
    <citation type="journal article" date="2013" name="Genome Biol.">
        <title>The genome sequence of the most widely cultivated cacao type and its use to identify candidate genes regulating pod color.</title>
        <authorList>
            <person name="Motamayor J.C."/>
            <person name="Mockaitis K."/>
            <person name="Schmutz J."/>
            <person name="Haiminen N."/>
            <person name="Iii D.L."/>
            <person name="Cornejo O."/>
            <person name="Findley S.D."/>
            <person name="Zheng P."/>
            <person name="Utro F."/>
            <person name="Royaert S."/>
            <person name="Saski C."/>
            <person name="Jenkins J."/>
            <person name="Podicheti R."/>
            <person name="Zhao M."/>
            <person name="Scheffler B.E."/>
            <person name="Stack J.C."/>
            <person name="Feltus F.A."/>
            <person name="Mustiga G.M."/>
            <person name="Amores F."/>
            <person name="Phillips W."/>
            <person name="Marelli J.P."/>
            <person name="May G.D."/>
            <person name="Shapiro H."/>
            <person name="Ma J."/>
            <person name="Bustamante C.D."/>
            <person name="Schnell R.J."/>
            <person name="Main D."/>
            <person name="Gilbert D."/>
            <person name="Parida L."/>
            <person name="Kuhn D.N."/>
        </authorList>
    </citation>
    <scope>NUCLEOTIDE SEQUENCE [LARGE SCALE GENOMIC DNA]</scope>
    <source>
        <strain evidence="6">cv. Matina 1-6</strain>
    </source>
</reference>
<evidence type="ECO:0000313" key="5">
    <source>
        <dbReference type="EMBL" id="EOY25923.1"/>
    </source>
</evidence>
<dbReference type="PANTHER" id="PTHR46971:SF1">
    <property type="entry name" value="CALCINEURIN B SUBUNIT (PROTEIN PHOSPHATASE 2B REGULATORY SUBUNIT)-LIKE PROTEIN"/>
    <property type="match status" value="1"/>
</dbReference>
<dbReference type="OMA" id="VNEICQL"/>
<proteinExistence type="predicted"/>
<feature type="region of interest" description="Disordered" evidence="3">
    <location>
        <begin position="347"/>
        <end position="382"/>
    </location>
</feature>
<feature type="domain" description="EF-hand" evidence="4">
    <location>
        <begin position="91"/>
        <end position="126"/>
    </location>
</feature>
<dbReference type="Pfam" id="PF13202">
    <property type="entry name" value="EF-hand_5"/>
    <property type="match status" value="1"/>
</dbReference>
<feature type="domain" description="EF-hand" evidence="4">
    <location>
        <begin position="27"/>
        <end position="62"/>
    </location>
</feature>
<gene>
    <name evidence="5" type="ORF">TCM_027292</name>
</gene>
<dbReference type="InterPro" id="IPR002048">
    <property type="entry name" value="EF_hand_dom"/>
</dbReference>
<dbReference type="HOGENOM" id="CLU_689670_0_0_1"/>
<dbReference type="PROSITE" id="PS00018">
    <property type="entry name" value="EF_HAND_1"/>
    <property type="match status" value="1"/>
</dbReference>
<organism evidence="5 6">
    <name type="scientific">Theobroma cacao</name>
    <name type="common">Cacao</name>
    <name type="synonym">Cocoa</name>
    <dbReference type="NCBI Taxonomy" id="3641"/>
    <lineage>
        <taxon>Eukaryota</taxon>
        <taxon>Viridiplantae</taxon>
        <taxon>Streptophyta</taxon>
        <taxon>Embryophyta</taxon>
        <taxon>Tracheophyta</taxon>
        <taxon>Spermatophyta</taxon>
        <taxon>Magnoliopsida</taxon>
        <taxon>eudicotyledons</taxon>
        <taxon>Gunneridae</taxon>
        <taxon>Pentapetalae</taxon>
        <taxon>rosids</taxon>
        <taxon>malvids</taxon>
        <taxon>Malvales</taxon>
        <taxon>Malvaceae</taxon>
        <taxon>Byttnerioideae</taxon>
        <taxon>Theobroma</taxon>
    </lineage>
</organism>
<keyword evidence="6" id="KW-1185">Reference proteome</keyword>
<dbReference type="Proteomes" id="UP000026915">
    <property type="component" value="Chromosome 6"/>
</dbReference>
<evidence type="ECO:0000256" key="3">
    <source>
        <dbReference type="SAM" id="MobiDB-lite"/>
    </source>
</evidence>
<evidence type="ECO:0000256" key="2">
    <source>
        <dbReference type="SAM" id="Coils"/>
    </source>
</evidence>
<dbReference type="InParanoid" id="A0A061G917"/>
<feature type="compositionally biased region" description="Polar residues" evidence="3">
    <location>
        <begin position="370"/>
        <end position="382"/>
    </location>
</feature>
<evidence type="ECO:0000256" key="1">
    <source>
        <dbReference type="ARBA" id="ARBA00022837"/>
    </source>
</evidence>
<evidence type="ECO:0000313" key="6">
    <source>
        <dbReference type="Proteomes" id="UP000026915"/>
    </source>
</evidence>
<feature type="coiled-coil region" evidence="2">
    <location>
        <begin position="290"/>
        <end position="317"/>
    </location>
</feature>
<dbReference type="Gene3D" id="1.10.238.10">
    <property type="entry name" value="EF-hand"/>
    <property type="match status" value="1"/>
</dbReference>
<dbReference type="Gramene" id="EOY25923">
    <property type="protein sequence ID" value="EOY25923"/>
    <property type="gene ID" value="TCM_027292"/>
</dbReference>
<dbReference type="GO" id="GO:0005509">
    <property type="term" value="F:calcium ion binding"/>
    <property type="evidence" value="ECO:0007669"/>
    <property type="project" value="InterPro"/>
</dbReference>
<dbReference type="InterPro" id="IPR018247">
    <property type="entry name" value="EF_Hand_1_Ca_BS"/>
</dbReference>
<dbReference type="InterPro" id="IPR011992">
    <property type="entry name" value="EF-hand-dom_pair"/>
</dbReference>
<dbReference type="eggNOG" id="KOG0034">
    <property type="taxonomic scope" value="Eukaryota"/>
</dbReference>
<dbReference type="Pfam" id="PF13499">
    <property type="entry name" value="EF-hand_7"/>
    <property type="match status" value="1"/>
</dbReference>